<dbReference type="InterPro" id="IPR036390">
    <property type="entry name" value="WH_DNA-bd_sf"/>
</dbReference>
<reference evidence="6" key="1">
    <citation type="journal article" date="2019" name="Int. J. Syst. Evol. Microbiol.">
        <title>The Global Catalogue of Microorganisms (GCM) 10K type strain sequencing project: providing services to taxonomists for standard genome sequencing and annotation.</title>
        <authorList>
            <consortium name="The Broad Institute Genomics Platform"/>
            <consortium name="The Broad Institute Genome Sequencing Center for Infectious Disease"/>
            <person name="Wu L."/>
            <person name="Ma J."/>
        </authorList>
    </citation>
    <scope>NUCLEOTIDE SEQUENCE [LARGE SCALE GENOMIC DNA]</scope>
    <source>
        <strain evidence="6">JCM 17938</strain>
    </source>
</reference>
<evidence type="ECO:0000256" key="3">
    <source>
        <dbReference type="ARBA" id="ARBA00023125"/>
    </source>
</evidence>
<keyword evidence="4" id="KW-0804">Transcription</keyword>
<proteinExistence type="inferred from homology"/>
<keyword evidence="3" id="KW-0238">DNA-binding</keyword>
<dbReference type="InterPro" id="IPR005650">
    <property type="entry name" value="BlaI_family"/>
</dbReference>
<sequence>MNAGHAPGERRPGGALEAEVLGILQSTPQALTPGEVLQRLSDDLSYSTVVTVLSRMFDKGLLKRGKQGRAYAYAPVADTHGLTARRMRQVLDSGSDRESVLARFVEDLSLQDEQLLRQLLGGLPDQE</sequence>
<dbReference type="InterPro" id="IPR036388">
    <property type="entry name" value="WH-like_DNA-bd_sf"/>
</dbReference>
<dbReference type="Proteomes" id="UP001500212">
    <property type="component" value="Unassembled WGS sequence"/>
</dbReference>
<gene>
    <name evidence="5" type="ORF">GCM10023195_14960</name>
</gene>
<protein>
    <submittedName>
        <fullName evidence="5">BlaI/MecI/CopY family transcriptional regulator</fullName>
    </submittedName>
</protein>
<dbReference type="Gene3D" id="1.10.10.10">
    <property type="entry name" value="Winged helix-like DNA-binding domain superfamily/Winged helix DNA-binding domain"/>
    <property type="match status" value="1"/>
</dbReference>
<dbReference type="RefSeq" id="WP_345350415.1">
    <property type="nucleotide sequence ID" value="NZ_BAABHJ010000004.1"/>
</dbReference>
<comment type="caution">
    <text evidence="5">The sequence shown here is derived from an EMBL/GenBank/DDBJ whole genome shotgun (WGS) entry which is preliminary data.</text>
</comment>
<evidence type="ECO:0000256" key="4">
    <source>
        <dbReference type="ARBA" id="ARBA00023163"/>
    </source>
</evidence>
<dbReference type="SUPFAM" id="SSF46785">
    <property type="entry name" value="Winged helix' DNA-binding domain"/>
    <property type="match status" value="1"/>
</dbReference>
<evidence type="ECO:0000313" key="6">
    <source>
        <dbReference type="Proteomes" id="UP001500212"/>
    </source>
</evidence>
<evidence type="ECO:0000256" key="1">
    <source>
        <dbReference type="ARBA" id="ARBA00011046"/>
    </source>
</evidence>
<dbReference type="Pfam" id="PF03965">
    <property type="entry name" value="Penicillinase_R"/>
    <property type="match status" value="1"/>
</dbReference>
<dbReference type="EMBL" id="BAABHJ010000004">
    <property type="protein sequence ID" value="GAA4604402.1"/>
    <property type="molecule type" value="Genomic_DNA"/>
</dbReference>
<name>A0ABP8TGE0_9ACTN</name>
<evidence type="ECO:0000313" key="5">
    <source>
        <dbReference type="EMBL" id="GAA4604402.1"/>
    </source>
</evidence>
<organism evidence="5 6">
    <name type="scientific">Actinoallomurus liliacearum</name>
    <dbReference type="NCBI Taxonomy" id="1080073"/>
    <lineage>
        <taxon>Bacteria</taxon>
        <taxon>Bacillati</taxon>
        <taxon>Actinomycetota</taxon>
        <taxon>Actinomycetes</taxon>
        <taxon>Streptosporangiales</taxon>
        <taxon>Thermomonosporaceae</taxon>
        <taxon>Actinoallomurus</taxon>
    </lineage>
</organism>
<keyword evidence="2" id="KW-0805">Transcription regulation</keyword>
<evidence type="ECO:0000256" key="2">
    <source>
        <dbReference type="ARBA" id="ARBA00023015"/>
    </source>
</evidence>
<accession>A0ABP8TGE0</accession>
<keyword evidence="6" id="KW-1185">Reference proteome</keyword>
<comment type="similarity">
    <text evidence="1">Belongs to the BlaI transcriptional regulatory family.</text>
</comment>